<dbReference type="PANTHER" id="PTHR18968">
    <property type="entry name" value="THIAMINE PYROPHOSPHATE ENZYMES"/>
    <property type="match status" value="1"/>
</dbReference>
<dbReference type="GO" id="GO:0009099">
    <property type="term" value="P:L-valine biosynthetic process"/>
    <property type="evidence" value="ECO:0007669"/>
    <property type="project" value="UniProtKB-UniPathway"/>
</dbReference>
<dbReference type="InterPro" id="IPR029061">
    <property type="entry name" value="THDP-binding"/>
</dbReference>
<gene>
    <name evidence="16" type="ORF">acsn021_23140</name>
</gene>
<comment type="cofactor">
    <cofactor evidence="12">
        <name>thiamine diphosphate</name>
        <dbReference type="ChEBI" id="CHEBI:58937"/>
    </cofactor>
    <text evidence="12">Binds 1 thiamine pyrophosphate per subunit.</text>
</comment>
<comment type="cofactor">
    <cofactor evidence="12">
        <name>Mg(2+)</name>
        <dbReference type="ChEBI" id="CHEBI:18420"/>
    </cofactor>
    <text evidence="12">Binds 1 Mg(2+) ion per subunit.</text>
</comment>
<evidence type="ECO:0000259" key="13">
    <source>
        <dbReference type="Pfam" id="PF00205"/>
    </source>
</evidence>
<dbReference type="FunFam" id="3.40.50.1220:FF:000008">
    <property type="entry name" value="Acetolactate synthase"/>
    <property type="match status" value="1"/>
</dbReference>
<dbReference type="CDD" id="cd02015">
    <property type="entry name" value="TPP_AHAS"/>
    <property type="match status" value="1"/>
</dbReference>
<comment type="similarity">
    <text evidence="3 12">Belongs to the TPP enzyme family.</text>
</comment>
<evidence type="ECO:0000259" key="14">
    <source>
        <dbReference type="Pfam" id="PF02775"/>
    </source>
</evidence>
<comment type="catalytic activity">
    <reaction evidence="11 12">
        <text>2 pyruvate + H(+) = (2S)-2-acetolactate + CO2</text>
        <dbReference type="Rhea" id="RHEA:25249"/>
        <dbReference type="ChEBI" id="CHEBI:15361"/>
        <dbReference type="ChEBI" id="CHEBI:15378"/>
        <dbReference type="ChEBI" id="CHEBI:16526"/>
        <dbReference type="ChEBI" id="CHEBI:58476"/>
        <dbReference type="EC" id="2.2.1.6"/>
    </reaction>
</comment>
<dbReference type="UniPathway" id="UPA00047">
    <property type="reaction ID" value="UER00055"/>
</dbReference>
<dbReference type="GO" id="GO:0050660">
    <property type="term" value="F:flavin adenine dinucleotide binding"/>
    <property type="evidence" value="ECO:0007669"/>
    <property type="project" value="InterPro"/>
</dbReference>
<comment type="pathway">
    <text evidence="2 12">Amino-acid biosynthesis; L-valine biosynthesis; L-valine from pyruvate: step 1/4.</text>
</comment>
<dbReference type="InterPro" id="IPR011766">
    <property type="entry name" value="TPP_enzyme_TPP-bd"/>
</dbReference>
<accession>A0A6S6R602</accession>
<dbReference type="Pfam" id="PF02776">
    <property type="entry name" value="TPP_enzyme_N"/>
    <property type="match status" value="1"/>
</dbReference>
<evidence type="ECO:0000256" key="3">
    <source>
        <dbReference type="ARBA" id="ARBA00007812"/>
    </source>
</evidence>
<keyword evidence="5 12" id="KW-0028">Amino-acid biosynthesis</keyword>
<dbReference type="InterPro" id="IPR012846">
    <property type="entry name" value="Acetolactate_synth_lsu"/>
</dbReference>
<dbReference type="CDD" id="cd07035">
    <property type="entry name" value="TPP_PYR_POX_like"/>
    <property type="match status" value="1"/>
</dbReference>
<evidence type="ECO:0000256" key="8">
    <source>
        <dbReference type="ARBA" id="ARBA00022842"/>
    </source>
</evidence>
<evidence type="ECO:0000256" key="11">
    <source>
        <dbReference type="ARBA" id="ARBA00048670"/>
    </source>
</evidence>
<dbReference type="RefSeq" id="WP_184089264.1">
    <property type="nucleotide sequence ID" value="NZ_AP023367.1"/>
</dbReference>
<dbReference type="Gene3D" id="3.40.50.970">
    <property type="match status" value="2"/>
</dbReference>
<feature type="domain" description="Thiamine pyrophosphate enzyme TPP-binding" evidence="14">
    <location>
        <begin position="381"/>
        <end position="547"/>
    </location>
</feature>
<dbReference type="GO" id="GO:0003984">
    <property type="term" value="F:acetolactate synthase activity"/>
    <property type="evidence" value="ECO:0007669"/>
    <property type="project" value="UniProtKB-EC"/>
</dbReference>
<keyword evidence="10 12" id="KW-0100">Branched-chain amino acid biosynthesis</keyword>
<sequence length="573" mass="62383">MIPGTSLFVKALKEEGVTTLFGYPGGYAIDIFDELYKQDDIEVILPRHEQALIHAADGYARSTGKTGVCLVTSGPGATNLVTGIATANYDSVPLVCFTGQVPTHLIGNDAFQEVDIIGITRSICKYGVTVRNREDLGRIIKEAFYIARTGKPGPVVVDLPKDVMLALGSTAYPKEVNIRSYKPNLKVHSGQLKKALDMLKSAKEPIFLAGGGVTIARANKEFTELAELTKVPVITTIMGRGAIPTNHPLFIGNIGMHGSYAANQAVSECDLLFSIGTRFNDRITGMLVEFAPKAKIIHIDIDSAAISKNVVVDVPIVADAKQAVEQMLKDAASCNTEVWLSRIQNWKQEHPLSMAANKGITPQKIIEKINTLFPKAIVVTDVGQHQMWTTQYLKMDEGKQLLTSGGLGTMGYGFPAAMGASIGNPNTPVICISGDGGFQMNIQEMATAVGQELPLILCVFNNSVLGMVRQWQTLFYDKRYASTCLRSRKSCSKTCKKPGENCPPYSPDFLKLAESYGAYGIRIEREEDIEASFLYALENKKAPTILEFMIDSEEIVLPMVQGGKPLSNMILEC</sequence>
<dbReference type="NCBIfam" id="TIGR00118">
    <property type="entry name" value="acolac_lg"/>
    <property type="match status" value="1"/>
</dbReference>
<dbReference type="KEGG" id="acel:acsn021_23140"/>
<dbReference type="GO" id="GO:0000287">
    <property type="term" value="F:magnesium ion binding"/>
    <property type="evidence" value="ECO:0007669"/>
    <property type="project" value="UniProtKB-UniRule"/>
</dbReference>
<dbReference type="FunFam" id="3.40.50.970:FF:000007">
    <property type="entry name" value="Acetolactate synthase"/>
    <property type="match status" value="1"/>
</dbReference>
<dbReference type="Proteomes" id="UP000515561">
    <property type="component" value="Chromosome"/>
</dbReference>
<dbReference type="EMBL" id="AP023367">
    <property type="protein sequence ID" value="BCJ94745.1"/>
    <property type="molecule type" value="Genomic_DNA"/>
</dbReference>
<dbReference type="PANTHER" id="PTHR18968:SF13">
    <property type="entry name" value="ACETOLACTATE SYNTHASE CATALYTIC SUBUNIT, MITOCHONDRIAL"/>
    <property type="match status" value="1"/>
</dbReference>
<evidence type="ECO:0000313" key="16">
    <source>
        <dbReference type="EMBL" id="BCJ94745.1"/>
    </source>
</evidence>
<keyword evidence="17" id="KW-1185">Reference proteome</keyword>
<comment type="pathway">
    <text evidence="1 12">Amino-acid biosynthesis; L-isoleucine biosynthesis; L-isoleucine from 2-oxobutanoate: step 1/4.</text>
</comment>
<dbReference type="InterPro" id="IPR012000">
    <property type="entry name" value="Thiamin_PyroP_enz_cen_dom"/>
</dbReference>
<evidence type="ECO:0000259" key="15">
    <source>
        <dbReference type="Pfam" id="PF02776"/>
    </source>
</evidence>
<dbReference type="InterPro" id="IPR012001">
    <property type="entry name" value="Thiamin_PyroP_enz_TPP-bd_dom"/>
</dbReference>
<keyword evidence="7 12" id="KW-0479">Metal-binding</keyword>
<keyword evidence="9 12" id="KW-0786">Thiamine pyrophosphate</keyword>
<evidence type="ECO:0000256" key="7">
    <source>
        <dbReference type="ARBA" id="ARBA00022723"/>
    </source>
</evidence>
<dbReference type="GO" id="GO:0030976">
    <property type="term" value="F:thiamine pyrophosphate binding"/>
    <property type="evidence" value="ECO:0007669"/>
    <property type="project" value="UniProtKB-UniRule"/>
</dbReference>
<dbReference type="GO" id="GO:0009097">
    <property type="term" value="P:isoleucine biosynthetic process"/>
    <property type="evidence" value="ECO:0007669"/>
    <property type="project" value="UniProtKB-UniPathway"/>
</dbReference>
<feature type="domain" description="Thiamine pyrophosphate enzyme central" evidence="13">
    <location>
        <begin position="192"/>
        <end position="326"/>
    </location>
</feature>
<dbReference type="SUPFAM" id="SSF52467">
    <property type="entry name" value="DHS-like NAD/FAD-binding domain"/>
    <property type="match status" value="1"/>
</dbReference>
<keyword evidence="6 12" id="KW-0808">Transferase</keyword>
<name>A0A6S6R602_9FIRM</name>
<dbReference type="Pfam" id="PF00205">
    <property type="entry name" value="TPP_enzyme_M"/>
    <property type="match status" value="1"/>
</dbReference>
<dbReference type="GO" id="GO:0005948">
    <property type="term" value="C:acetolactate synthase complex"/>
    <property type="evidence" value="ECO:0007669"/>
    <property type="project" value="TreeGrafter"/>
</dbReference>
<dbReference type="Pfam" id="PF02775">
    <property type="entry name" value="TPP_enzyme_C"/>
    <property type="match status" value="1"/>
</dbReference>
<evidence type="ECO:0000256" key="6">
    <source>
        <dbReference type="ARBA" id="ARBA00022679"/>
    </source>
</evidence>
<proteinExistence type="inferred from homology"/>
<dbReference type="EC" id="2.2.1.6" evidence="4 12"/>
<evidence type="ECO:0000256" key="4">
    <source>
        <dbReference type="ARBA" id="ARBA00013145"/>
    </source>
</evidence>
<dbReference type="PROSITE" id="PS00187">
    <property type="entry name" value="TPP_ENZYMES"/>
    <property type="match status" value="1"/>
</dbReference>
<dbReference type="UniPathway" id="UPA00049">
    <property type="reaction ID" value="UER00059"/>
</dbReference>
<evidence type="ECO:0000256" key="5">
    <source>
        <dbReference type="ARBA" id="ARBA00022605"/>
    </source>
</evidence>
<evidence type="ECO:0000256" key="12">
    <source>
        <dbReference type="RuleBase" id="RU003591"/>
    </source>
</evidence>
<evidence type="ECO:0000256" key="2">
    <source>
        <dbReference type="ARBA" id="ARBA00005025"/>
    </source>
</evidence>
<dbReference type="AlphaFoldDB" id="A0A6S6R602"/>
<evidence type="ECO:0000256" key="9">
    <source>
        <dbReference type="ARBA" id="ARBA00023052"/>
    </source>
</evidence>
<dbReference type="SUPFAM" id="SSF52518">
    <property type="entry name" value="Thiamin diphosphate-binding fold (THDP-binding)"/>
    <property type="match status" value="2"/>
</dbReference>
<reference evidence="16 17" key="1">
    <citation type="journal article" date="2016" name="Int. J. Syst. Evol. Microbiol.">
        <title>Descriptions of Anaerotaenia torta gen. nov., sp. nov. and Anaerocolumna cellulosilytica gen. nov., sp. nov. isolated from a methanogenic reactor of cattle waste.</title>
        <authorList>
            <person name="Uek A."/>
            <person name="Ohtaki Y."/>
            <person name="Kaku N."/>
            <person name="Ueki K."/>
        </authorList>
    </citation>
    <scope>NUCLEOTIDE SEQUENCE [LARGE SCALE GENOMIC DNA]</scope>
    <source>
        <strain evidence="16 17">SN021</strain>
    </source>
</reference>
<dbReference type="InterPro" id="IPR000399">
    <property type="entry name" value="TPP-bd_CS"/>
</dbReference>
<organism evidence="16 17">
    <name type="scientific">Anaerocolumna cellulosilytica</name>
    <dbReference type="NCBI Taxonomy" id="433286"/>
    <lineage>
        <taxon>Bacteria</taxon>
        <taxon>Bacillati</taxon>
        <taxon>Bacillota</taxon>
        <taxon>Clostridia</taxon>
        <taxon>Lachnospirales</taxon>
        <taxon>Lachnospiraceae</taxon>
        <taxon>Anaerocolumna</taxon>
    </lineage>
</organism>
<feature type="domain" description="Thiamine pyrophosphate enzyme N-terminal TPP-binding" evidence="15">
    <location>
        <begin position="5"/>
        <end position="117"/>
    </location>
</feature>
<evidence type="ECO:0000256" key="1">
    <source>
        <dbReference type="ARBA" id="ARBA00004974"/>
    </source>
</evidence>
<keyword evidence="8 12" id="KW-0460">Magnesium</keyword>
<protein>
    <recommendedName>
        <fullName evidence="4 12">Acetolactate synthase</fullName>
        <ecNumber evidence="4 12">2.2.1.6</ecNumber>
    </recommendedName>
</protein>
<dbReference type="Gene3D" id="3.40.50.1220">
    <property type="entry name" value="TPP-binding domain"/>
    <property type="match status" value="1"/>
</dbReference>
<evidence type="ECO:0000313" key="17">
    <source>
        <dbReference type="Proteomes" id="UP000515561"/>
    </source>
</evidence>
<dbReference type="InterPro" id="IPR029035">
    <property type="entry name" value="DHS-like_NAD/FAD-binding_dom"/>
</dbReference>
<dbReference type="InterPro" id="IPR039368">
    <property type="entry name" value="AHAS_TPP"/>
</dbReference>
<evidence type="ECO:0000256" key="10">
    <source>
        <dbReference type="ARBA" id="ARBA00023304"/>
    </source>
</evidence>
<dbReference type="InterPro" id="IPR045229">
    <property type="entry name" value="TPP_enz"/>
</dbReference>